<sequence>MPARSVSFSVVAADPDTLLPAFAALYGVPEADLNWLTGSLSAAWAALNAEGQVLGAAGVRPSPAHGHELMGGALRGEQEDEVGAALAQTAREAVGQVYAFADGGMLSAAALSAAGLREVAAYRLLAGPVPSQAEVEPPDGVRLLPLSSVPDLGTRLAALATYEDRIGHHRVTAQAAEDGAGGYDPDLSLIALAAGGEAVGLCRAAPEDGYVRIDAPGVSPDLRPGRLRRALLLGVCRLAAERGFEHVSVEGWGDTPDELAADLALGLEVQIENPIYAAP</sequence>
<dbReference type="STRING" id="856736.SAMN04488058_11612"/>
<accession>A0A1H7B5B8</accession>
<proteinExistence type="predicted"/>
<keyword evidence="2" id="KW-1185">Reference proteome</keyword>
<dbReference type="EMBL" id="FNZA01000016">
    <property type="protein sequence ID" value="SEJ72638.1"/>
    <property type="molecule type" value="Genomic_DNA"/>
</dbReference>
<dbReference type="RefSeq" id="WP_177183228.1">
    <property type="nucleotide sequence ID" value="NZ_FNZA01000016.1"/>
</dbReference>
<reference evidence="2" key="1">
    <citation type="submission" date="2016-10" db="EMBL/GenBank/DDBJ databases">
        <authorList>
            <person name="Varghese N."/>
            <person name="Submissions S."/>
        </authorList>
    </citation>
    <scope>NUCLEOTIDE SEQUENCE [LARGE SCALE GENOMIC DNA]</scope>
    <source>
        <strain evidence="2">CGMCC 1.10218</strain>
    </source>
</reference>
<evidence type="ECO:0000313" key="1">
    <source>
        <dbReference type="EMBL" id="SEJ72638.1"/>
    </source>
</evidence>
<dbReference type="Proteomes" id="UP000199223">
    <property type="component" value="Unassembled WGS sequence"/>
</dbReference>
<dbReference type="AlphaFoldDB" id="A0A1H7B5B8"/>
<dbReference type="Gene3D" id="3.40.630.30">
    <property type="match status" value="1"/>
</dbReference>
<organism evidence="1 2">
    <name type="scientific">Deinococcus reticulitermitis</name>
    <dbReference type="NCBI Taxonomy" id="856736"/>
    <lineage>
        <taxon>Bacteria</taxon>
        <taxon>Thermotogati</taxon>
        <taxon>Deinococcota</taxon>
        <taxon>Deinococci</taxon>
        <taxon>Deinococcales</taxon>
        <taxon>Deinococcaceae</taxon>
        <taxon>Deinococcus</taxon>
    </lineage>
</organism>
<dbReference type="SUPFAM" id="SSF55729">
    <property type="entry name" value="Acyl-CoA N-acyltransferases (Nat)"/>
    <property type="match status" value="1"/>
</dbReference>
<evidence type="ECO:0000313" key="2">
    <source>
        <dbReference type="Proteomes" id="UP000199223"/>
    </source>
</evidence>
<name>A0A1H7B5B8_9DEIO</name>
<protein>
    <submittedName>
        <fullName evidence="1">Uncharacterized protein</fullName>
    </submittedName>
</protein>
<gene>
    <name evidence="1" type="ORF">SAMN04488058_11612</name>
</gene>
<dbReference type="InterPro" id="IPR016181">
    <property type="entry name" value="Acyl_CoA_acyltransferase"/>
</dbReference>